<keyword evidence="3" id="KW-1185">Reference proteome</keyword>
<feature type="region of interest" description="Disordered" evidence="1">
    <location>
        <begin position="27"/>
        <end position="56"/>
    </location>
</feature>
<evidence type="ECO:0000256" key="1">
    <source>
        <dbReference type="SAM" id="MobiDB-lite"/>
    </source>
</evidence>
<organism evidence="2 3">
    <name type="scientific">Agrocybe chaxingu</name>
    <dbReference type="NCBI Taxonomy" id="84603"/>
    <lineage>
        <taxon>Eukaryota</taxon>
        <taxon>Fungi</taxon>
        <taxon>Dikarya</taxon>
        <taxon>Basidiomycota</taxon>
        <taxon>Agaricomycotina</taxon>
        <taxon>Agaricomycetes</taxon>
        <taxon>Agaricomycetidae</taxon>
        <taxon>Agaricales</taxon>
        <taxon>Agaricineae</taxon>
        <taxon>Strophariaceae</taxon>
        <taxon>Agrocybe</taxon>
    </lineage>
</organism>
<evidence type="ECO:0000313" key="2">
    <source>
        <dbReference type="EMBL" id="KAJ3502086.1"/>
    </source>
</evidence>
<gene>
    <name evidence="2" type="ORF">NLJ89_g9047</name>
</gene>
<feature type="region of interest" description="Disordered" evidence="1">
    <location>
        <begin position="70"/>
        <end position="99"/>
    </location>
</feature>
<dbReference type="Proteomes" id="UP001148786">
    <property type="component" value="Unassembled WGS sequence"/>
</dbReference>
<proteinExistence type="predicted"/>
<dbReference type="AlphaFoldDB" id="A0A9W8JT72"/>
<feature type="compositionally biased region" description="Polar residues" evidence="1">
    <location>
        <begin position="27"/>
        <end position="37"/>
    </location>
</feature>
<dbReference type="InterPro" id="IPR027417">
    <property type="entry name" value="P-loop_NTPase"/>
</dbReference>
<dbReference type="Gene3D" id="3.40.50.300">
    <property type="entry name" value="P-loop containing nucleotide triphosphate hydrolases"/>
    <property type="match status" value="1"/>
</dbReference>
<name>A0A9W8JT72_9AGAR</name>
<protein>
    <recommendedName>
        <fullName evidence="4">Septin-type G domain-containing protein</fullName>
    </recommendedName>
</protein>
<dbReference type="SUPFAM" id="SSF52540">
    <property type="entry name" value="P-loop containing nucleoside triphosphate hydrolases"/>
    <property type="match status" value="1"/>
</dbReference>
<dbReference type="EMBL" id="JANKHO010001332">
    <property type="protein sequence ID" value="KAJ3502086.1"/>
    <property type="molecule type" value="Genomic_DNA"/>
</dbReference>
<dbReference type="OrthoDB" id="3350156at2759"/>
<evidence type="ECO:0008006" key="4">
    <source>
        <dbReference type="Google" id="ProtNLM"/>
    </source>
</evidence>
<evidence type="ECO:0000313" key="3">
    <source>
        <dbReference type="Proteomes" id="UP001148786"/>
    </source>
</evidence>
<sequence length="305" mass="32212">MEDTATLSTSASSVRTLHQSLAELASQREQQMGSSGVTDCAASTSTSHASSSTNSGVHVSESYSAYSGSSSGLVLPSPPDSPNLSPIHSAAHSPSIDSVSESSLPSVSSSFFSLECCWEPWALQGQLESKPGHNLIIPSLTLPSALRRPTPFGQTLGELRLLVLGAQGAGKSFLTGLLLEDNEDVVEVGTWEDWEEGSGDGDGYGKVLRASTDWAEQKDSFGLDRFEPTRNVHIVELPGYGQDADANELITRLKHIIETPFHALNNVLHPDTAPSGIVASMLASPTSPLYTALVFLLPSSECCGL</sequence>
<reference evidence="2" key="1">
    <citation type="submission" date="2022-07" db="EMBL/GenBank/DDBJ databases">
        <title>Genome Sequence of Agrocybe chaxingu.</title>
        <authorList>
            <person name="Buettner E."/>
        </authorList>
    </citation>
    <scope>NUCLEOTIDE SEQUENCE</scope>
    <source>
        <strain evidence="2">MP-N11</strain>
    </source>
</reference>
<comment type="caution">
    <text evidence="2">The sequence shown here is derived from an EMBL/GenBank/DDBJ whole genome shotgun (WGS) entry which is preliminary data.</text>
</comment>
<accession>A0A9W8JT72</accession>
<feature type="compositionally biased region" description="Low complexity" evidence="1">
    <location>
        <begin position="41"/>
        <end position="56"/>
    </location>
</feature>